<reference evidence="1 2" key="1">
    <citation type="journal article" date="2021" name="Elife">
        <title>Chloroplast acquisition without the gene transfer in kleptoplastic sea slugs, Plakobranchus ocellatus.</title>
        <authorList>
            <person name="Maeda T."/>
            <person name="Takahashi S."/>
            <person name="Yoshida T."/>
            <person name="Shimamura S."/>
            <person name="Takaki Y."/>
            <person name="Nagai Y."/>
            <person name="Toyoda A."/>
            <person name="Suzuki Y."/>
            <person name="Arimoto A."/>
            <person name="Ishii H."/>
            <person name="Satoh N."/>
            <person name="Nishiyama T."/>
            <person name="Hasebe M."/>
            <person name="Maruyama T."/>
            <person name="Minagawa J."/>
            <person name="Obokata J."/>
            <person name="Shigenobu S."/>
        </authorList>
    </citation>
    <scope>NUCLEOTIDE SEQUENCE [LARGE SCALE GENOMIC DNA]</scope>
</reference>
<organism evidence="1 2">
    <name type="scientific">Plakobranchus ocellatus</name>
    <dbReference type="NCBI Taxonomy" id="259542"/>
    <lineage>
        <taxon>Eukaryota</taxon>
        <taxon>Metazoa</taxon>
        <taxon>Spiralia</taxon>
        <taxon>Lophotrochozoa</taxon>
        <taxon>Mollusca</taxon>
        <taxon>Gastropoda</taxon>
        <taxon>Heterobranchia</taxon>
        <taxon>Euthyneura</taxon>
        <taxon>Panpulmonata</taxon>
        <taxon>Sacoglossa</taxon>
        <taxon>Placobranchoidea</taxon>
        <taxon>Plakobranchidae</taxon>
        <taxon>Plakobranchus</taxon>
    </lineage>
</organism>
<protein>
    <submittedName>
        <fullName evidence="1">Uncharacterized protein</fullName>
    </submittedName>
</protein>
<dbReference type="AlphaFoldDB" id="A0AAV3Y0N5"/>
<accession>A0AAV3Y0N5</accession>
<dbReference type="EMBL" id="BLXT01000403">
    <property type="protein sequence ID" value="GFN76639.1"/>
    <property type="molecule type" value="Genomic_DNA"/>
</dbReference>
<comment type="caution">
    <text evidence="1">The sequence shown here is derived from an EMBL/GenBank/DDBJ whole genome shotgun (WGS) entry which is preliminary data.</text>
</comment>
<evidence type="ECO:0000313" key="2">
    <source>
        <dbReference type="Proteomes" id="UP000735302"/>
    </source>
</evidence>
<dbReference type="Proteomes" id="UP000735302">
    <property type="component" value="Unassembled WGS sequence"/>
</dbReference>
<name>A0AAV3Y0N5_9GAST</name>
<proteinExistence type="predicted"/>
<evidence type="ECO:0000313" key="1">
    <source>
        <dbReference type="EMBL" id="GFN76639.1"/>
    </source>
</evidence>
<keyword evidence="2" id="KW-1185">Reference proteome</keyword>
<sequence length="72" mass="7563">MISQCVKFVNHGEAVKLRDSSVACSGPATGLKAQDHLVVVDRLSTNSLGNHSNILRSTIALVLHVSSSAAHI</sequence>
<gene>
    <name evidence="1" type="ORF">PoB_000314500</name>
</gene>